<dbReference type="RefSeq" id="YP_009602683.1">
    <property type="nucleotide sequence ID" value="NC_041942.1"/>
</dbReference>
<dbReference type="Proteomes" id="UP000221495">
    <property type="component" value="Segment"/>
</dbReference>
<protein>
    <submittedName>
        <fullName evidence="1">Uncharacterized protein</fullName>
    </submittedName>
</protein>
<proteinExistence type="predicted"/>
<gene>
    <name evidence="1" type="primary">3</name>
    <name evidence="1" type="ORF">JOANN_3</name>
</gene>
<dbReference type="KEGG" id="vg:40078547"/>
<reference evidence="1 2" key="1">
    <citation type="submission" date="2015-11" db="EMBL/GenBank/DDBJ databases">
        <authorList>
            <person name="Ott C.T."/>
            <person name="Jacobs-Sera D."/>
            <person name="Guerrero C.A."/>
            <person name="Bowman C.A."/>
            <person name="Russell D.A."/>
            <person name="Pope W.H."/>
            <person name="Hatfull G.F."/>
        </authorList>
    </citation>
    <scope>NUCLEOTIDE SEQUENCE [LARGE SCALE GENOMIC DNA]</scope>
</reference>
<evidence type="ECO:0000313" key="2">
    <source>
        <dbReference type="Proteomes" id="UP000221495"/>
    </source>
</evidence>
<dbReference type="EMBL" id="KU160652">
    <property type="protein sequence ID" value="ALY09406.1"/>
    <property type="molecule type" value="Genomic_DNA"/>
</dbReference>
<sequence>MNLHEMTDEQLSDHLNAVLAEQERRERLRQIPVTVAMLAGQFRDGGGEQTELLAAIGG</sequence>
<accession>A0A0U4B3W9</accession>
<keyword evidence="2" id="KW-1185">Reference proteome</keyword>
<dbReference type="GeneID" id="40078547"/>
<evidence type="ECO:0000313" key="1">
    <source>
        <dbReference type="EMBL" id="ALY09406.1"/>
    </source>
</evidence>
<name>A0A0U4B3W9_9CAUD</name>
<organism evidence="1 2">
    <name type="scientific">Arthrobacter phage Joann</name>
    <dbReference type="NCBI Taxonomy" id="1772303"/>
    <lineage>
        <taxon>Viruses</taxon>
        <taxon>Duplodnaviria</taxon>
        <taxon>Heunggongvirae</taxon>
        <taxon>Uroviricota</taxon>
        <taxon>Caudoviricetes</taxon>
        <taxon>Korravirus</taxon>
        <taxon>Korravirus joann</taxon>
    </lineage>
</organism>